<dbReference type="Pfam" id="PF21983">
    <property type="entry name" value="NikA-like"/>
    <property type="match status" value="1"/>
</dbReference>
<protein>
    <recommendedName>
        <fullName evidence="4">Ribbon-helix-helix protein, CopG family</fullName>
    </recommendedName>
</protein>
<feature type="region of interest" description="Disordered" evidence="1">
    <location>
        <begin position="112"/>
        <end position="208"/>
    </location>
</feature>
<dbReference type="InterPro" id="IPR053842">
    <property type="entry name" value="NikA-like"/>
</dbReference>
<keyword evidence="3" id="KW-1185">Reference proteome</keyword>
<gene>
    <name evidence="2" type="ORF">ACFPT7_02725</name>
</gene>
<sequence>MPRNAAITRSHDDSFADTLESVYSPSTGVATTNRENTDAATDSRWNQEALRTAVRKLQSQAAPNKDAVISSSRASRQGRDQQPSEGTLSYERALRLLARVDLHAYDDLELTPARLPANPDLPYAQSDKSNIKNRHSSKADFRSNRDENRPGFQAGNSPLKRSKSQGAETPSADLPKKPERGNARIRKTTRTTGHSKKSPHPPRAKAVANEDSLISEVSITVSPRKAATTSAKVRKAVPIEAENLTAIAKSGLTQQRRTIVSLRLTDEEMEQLRLRAEESGINVSAYVRSCVMEAENLRSQVRHVMAEIRALGAASLMQRHALPLTPQEPASTRKSWLQALKSAATRFGLIPFTLFRRTA</sequence>
<name>A0ABW1EAB5_9BACT</name>
<dbReference type="EMBL" id="JBHSPH010000001">
    <property type="protein sequence ID" value="MFC5861201.1"/>
    <property type="molecule type" value="Genomic_DNA"/>
</dbReference>
<evidence type="ECO:0000256" key="1">
    <source>
        <dbReference type="SAM" id="MobiDB-lite"/>
    </source>
</evidence>
<dbReference type="RefSeq" id="WP_377819020.1">
    <property type="nucleotide sequence ID" value="NZ_JAGSYH010000002.1"/>
</dbReference>
<dbReference type="Proteomes" id="UP001596091">
    <property type="component" value="Unassembled WGS sequence"/>
</dbReference>
<feature type="compositionally biased region" description="Polar residues" evidence="1">
    <location>
        <begin position="69"/>
        <end position="87"/>
    </location>
</feature>
<feature type="compositionally biased region" description="Basic residues" evidence="1">
    <location>
        <begin position="183"/>
        <end position="203"/>
    </location>
</feature>
<organism evidence="2 3">
    <name type="scientific">Acidicapsa dinghuensis</name>
    <dbReference type="NCBI Taxonomy" id="2218256"/>
    <lineage>
        <taxon>Bacteria</taxon>
        <taxon>Pseudomonadati</taxon>
        <taxon>Acidobacteriota</taxon>
        <taxon>Terriglobia</taxon>
        <taxon>Terriglobales</taxon>
        <taxon>Acidobacteriaceae</taxon>
        <taxon>Acidicapsa</taxon>
    </lineage>
</organism>
<evidence type="ECO:0000313" key="3">
    <source>
        <dbReference type="Proteomes" id="UP001596091"/>
    </source>
</evidence>
<proteinExistence type="predicted"/>
<accession>A0ABW1EAB5</accession>
<comment type="caution">
    <text evidence="2">The sequence shown here is derived from an EMBL/GenBank/DDBJ whole genome shotgun (WGS) entry which is preliminary data.</text>
</comment>
<evidence type="ECO:0000313" key="2">
    <source>
        <dbReference type="EMBL" id="MFC5861201.1"/>
    </source>
</evidence>
<feature type="compositionally biased region" description="Polar residues" evidence="1">
    <location>
        <begin position="21"/>
        <end position="45"/>
    </location>
</feature>
<feature type="region of interest" description="Disordered" evidence="1">
    <location>
        <begin position="18"/>
        <end position="45"/>
    </location>
</feature>
<feature type="region of interest" description="Disordered" evidence="1">
    <location>
        <begin position="57"/>
        <end position="87"/>
    </location>
</feature>
<feature type="compositionally biased region" description="Basic and acidic residues" evidence="1">
    <location>
        <begin position="137"/>
        <end position="149"/>
    </location>
</feature>
<evidence type="ECO:0008006" key="4">
    <source>
        <dbReference type="Google" id="ProtNLM"/>
    </source>
</evidence>
<reference evidence="3" key="1">
    <citation type="journal article" date="2019" name="Int. J. Syst. Evol. Microbiol.">
        <title>The Global Catalogue of Microorganisms (GCM) 10K type strain sequencing project: providing services to taxonomists for standard genome sequencing and annotation.</title>
        <authorList>
            <consortium name="The Broad Institute Genomics Platform"/>
            <consortium name="The Broad Institute Genome Sequencing Center for Infectious Disease"/>
            <person name="Wu L."/>
            <person name="Ma J."/>
        </authorList>
    </citation>
    <scope>NUCLEOTIDE SEQUENCE [LARGE SCALE GENOMIC DNA]</scope>
    <source>
        <strain evidence="3">JCM 4087</strain>
    </source>
</reference>